<proteinExistence type="predicted"/>
<dbReference type="Gene3D" id="3.80.10.10">
    <property type="entry name" value="Ribonuclease Inhibitor"/>
    <property type="match status" value="1"/>
</dbReference>
<reference evidence="1 2" key="1">
    <citation type="submission" date="2020-07" db="EMBL/GenBank/DDBJ databases">
        <title>Comparative genomics of pyrophilous fungi reveals a link between fire events and developmental genes.</title>
        <authorList>
            <consortium name="DOE Joint Genome Institute"/>
            <person name="Steindorff A.S."/>
            <person name="Carver A."/>
            <person name="Calhoun S."/>
            <person name="Stillman K."/>
            <person name="Liu H."/>
            <person name="Lipzen A."/>
            <person name="Pangilinan J."/>
            <person name="Labutti K."/>
            <person name="Bruns T.D."/>
            <person name="Grigoriev I.V."/>
        </authorList>
    </citation>
    <scope>NUCLEOTIDE SEQUENCE [LARGE SCALE GENOMIC DNA]</scope>
    <source>
        <strain evidence="1 2">CBS 144469</strain>
    </source>
</reference>
<evidence type="ECO:0000313" key="2">
    <source>
        <dbReference type="Proteomes" id="UP000521943"/>
    </source>
</evidence>
<evidence type="ECO:0008006" key="3">
    <source>
        <dbReference type="Google" id="ProtNLM"/>
    </source>
</evidence>
<dbReference type="InterPro" id="IPR032675">
    <property type="entry name" value="LRR_dom_sf"/>
</dbReference>
<name>A0A8H6HFK1_9AGAR</name>
<keyword evidence="2" id="KW-1185">Reference proteome</keyword>
<sequence length="388" mass="43610">MALKAPRHISAIPVEIWAETFEYFAPTPRQGPFTTDVHSDAIREGVTWIAPGGHSLESLSQVCSLFYNLAMRLVRRLMLVTRRYDLQFWSERVARFGKGNLTRRLEIIDVRSGALLPLLQQLPKIQDIYLRNSLSATTAVSHTTDLAEPTYQHLTNLTLSGLSPRDIADVLSRLSTAAKALQRLWIPRARSEDGRSMALMGRYMLPCLEWLIVGSTTRRGWGGDGLGALLRLLTEMFDLPRLRRVDNFDGCQHSFFATFGAALEVVAIASNDFRLASNVDLAAECPQLRTIIIALVSQDGFSKRLILPPTVNRLVLRVPHYPSMQHRQGEEEGLGRLRVALYDIARRRLPSVETIGVSGITDWGRTSGWYCRLVTTLRDQGKQVVETM</sequence>
<organism evidence="1 2">
    <name type="scientific">Ephemerocybe angulata</name>
    <dbReference type="NCBI Taxonomy" id="980116"/>
    <lineage>
        <taxon>Eukaryota</taxon>
        <taxon>Fungi</taxon>
        <taxon>Dikarya</taxon>
        <taxon>Basidiomycota</taxon>
        <taxon>Agaricomycotina</taxon>
        <taxon>Agaricomycetes</taxon>
        <taxon>Agaricomycetidae</taxon>
        <taxon>Agaricales</taxon>
        <taxon>Agaricineae</taxon>
        <taxon>Psathyrellaceae</taxon>
        <taxon>Ephemerocybe</taxon>
    </lineage>
</organism>
<dbReference type="EMBL" id="JACGCI010000098">
    <property type="protein sequence ID" value="KAF6745919.1"/>
    <property type="molecule type" value="Genomic_DNA"/>
</dbReference>
<dbReference type="AlphaFoldDB" id="A0A8H6HFK1"/>
<comment type="caution">
    <text evidence="1">The sequence shown here is derived from an EMBL/GenBank/DDBJ whole genome shotgun (WGS) entry which is preliminary data.</text>
</comment>
<evidence type="ECO:0000313" key="1">
    <source>
        <dbReference type="EMBL" id="KAF6745919.1"/>
    </source>
</evidence>
<gene>
    <name evidence="1" type="ORF">DFP72DRAFT_1076899</name>
</gene>
<accession>A0A8H6HFK1</accession>
<protein>
    <recommendedName>
        <fullName evidence="3">F-box domain-containing protein</fullName>
    </recommendedName>
</protein>
<dbReference type="Proteomes" id="UP000521943">
    <property type="component" value="Unassembled WGS sequence"/>
</dbReference>